<dbReference type="Proteomes" id="UP001148838">
    <property type="component" value="Unassembled WGS sequence"/>
</dbReference>
<evidence type="ECO:0000256" key="1">
    <source>
        <dbReference type="SAM" id="MobiDB-lite"/>
    </source>
</evidence>
<protein>
    <submittedName>
        <fullName evidence="2">Uncharacterized protein</fullName>
    </submittedName>
</protein>
<evidence type="ECO:0000313" key="2">
    <source>
        <dbReference type="EMBL" id="KAJ4426913.1"/>
    </source>
</evidence>
<feature type="region of interest" description="Disordered" evidence="1">
    <location>
        <begin position="59"/>
        <end position="81"/>
    </location>
</feature>
<name>A0ABQ8RYU0_PERAM</name>
<accession>A0ABQ8RYU0</accession>
<proteinExistence type="predicted"/>
<gene>
    <name evidence="2" type="ORF">ANN_26712</name>
</gene>
<dbReference type="EMBL" id="JAJSOF020000039">
    <property type="protein sequence ID" value="KAJ4426913.1"/>
    <property type="molecule type" value="Genomic_DNA"/>
</dbReference>
<organism evidence="2 3">
    <name type="scientific">Periplaneta americana</name>
    <name type="common">American cockroach</name>
    <name type="synonym">Blatta americana</name>
    <dbReference type="NCBI Taxonomy" id="6978"/>
    <lineage>
        <taxon>Eukaryota</taxon>
        <taxon>Metazoa</taxon>
        <taxon>Ecdysozoa</taxon>
        <taxon>Arthropoda</taxon>
        <taxon>Hexapoda</taxon>
        <taxon>Insecta</taxon>
        <taxon>Pterygota</taxon>
        <taxon>Neoptera</taxon>
        <taxon>Polyneoptera</taxon>
        <taxon>Dictyoptera</taxon>
        <taxon>Blattodea</taxon>
        <taxon>Blattoidea</taxon>
        <taxon>Blattidae</taxon>
        <taxon>Blattinae</taxon>
        <taxon>Periplaneta</taxon>
    </lineage>
</organism>
<sequence length="81" mass="9284">MNGEPLTTVNKFRQLAVTQQTTTKSFRCHIQERTEAAKRAIFTSPVLNHSNDAFQYHHLPHSNLRTGNNIGRAVTQRPRKD</sequence>
<evidence type="ECO:0000313" key="3">
    <source>
        <dbReference type="Proteomes" id="UP001148838"/>
    </source>
</evidence>
<keyword evidence="3" id="KW-1185">Reference proteome</keyword>
<comment type="caution">
    <text evidence="2">The sequence shown here is derived from an EMBL/GenBank/DDBJ whole genome shotgun (WGS) entry which is preliminary data.</text>
</comment>
<reference evidence="2 3" key="1">
    <citation type="journal article" date="2022" name="Allergy">
        <title>Genome assembly and annotation of Periplaneta americana reveal a comprehensive cockroach allergen profile.</title>
        <authorList>
            <person name="Wang L."/>
            <person name="Xiong Q."/>
            <person name="Saelim N."/>
            <person name="Wang L."/>
            <person name="Nong W."/>
            <person name="Wan A.T."/>
            <person name="Shi M."/>
            <person name="Liu X."/>
            <person name="Cao Q."/>
            <person name="Hui J.H.L."/>
            <person name="Sookrung N."/>
            <person name="Leung T.F."/>
            <person name="Tungtrongchitr A."/>
            <person name="Tsui S.K.W."/>
        </authorList>
    </citation>
    <scope>NUCLEOTIDE SEQUENCE [LARGE SCALE GENOMIC DNA]</scope>
    <source>
        <strain evidence="2">PWHHKU_190912</strain>
    </source>
</reference>